<sequence length="271" mass="30079">MIDLHTHHERCAHATGSLRDYVTAALDKGVKVLGLSDHTPMFAEEADHALPPVAMPKSEFPSYIAEALALKEEFARSIEILVSTEADFFRGRMDPYSRELAGYPLDYVIGSVHMFEGRDIFDTTRWETVEDSEAELAAVKGRYFRAVAECARSGLFQVMGHVDALKGNHPKLGTVPAPAAADEMLRAIRDAGAVMEVNTSGNTKAHGGWYPEHDLLERAHHFGVPLTFASDAHVPERVCDQYPEVVRVLHDIGFRTWTVFRRGTPRTVPLA</sequence>
<name>A0A918BIB2_9ACTN</name>
<dbReference type="PANTHER" id="PTHR21039:SF0">
    <property type="entry name" value="HISTIDINOL-PHOSPHATASE"/>
    <property type="match status" value="1"/>
</dbReference>
<feature type="domain" description="PHP" evidence="9">
    <location>
        <begin position="3"/>
        <end position="200"/>
    </location>
</feature>
<dbReference type="InterPro" id="IPR004013">
    <property type="entry name" value="PHP_dom"/>
</dbReference>
<evidence type="ECO:0000256" key="8">
    <source>
        <dbReference type="RuleBase" id="RU366003"/>
    </source>
</evidence>
<reference evidence="10" key="2">
    <citation type="submission" date="2020-09" db="EMBL/GenBank/DDBJ databases">
        <authorList>
            <person name="Sun Q."/>
            <person name="Ohkuma M."/>
        </authorList>
    </citation>
    <scope>NUCLEOTIDE SEQUENCE</scope>
    <source>
        <strain evidence="10">JCM 3131</strain>
    </source>
</reference>
<reference evidence="10" key="1">
    <citation type="journal article" date="2014" name="Int. J. Syst. Evol. Microbiol.">
        <title>Complete genome sequence of Corynebacterium casei LMG S-19264T (=DSM 44701T), isolated from a smear-ripened cheese.</title>
        <authorList>
            <consortium name="US DOE Joint Genome Institute (JGI-PGF)"/>
            <person name="Walter F."/>
            <person name="Albersmeier A."/>
            <person name="Kalinowski J."/>
            <person name="Ruckert C."/>
        </authorList>
    </citation>
    <scope>NUCLEOTIDE SEQUENCE</scope>
    <source>
        <strain evidence="10">JCM 3131</strain>
    </source>
</reference>
<dbReference type="RefSeq" id="WP_189218535.1">
    <property type="nucleotide sequence ID" value="NZ_BMQK01000010.1"/>
</dbReference>
<dbReference type="NCBIfam" id="NF005596">
    <property type="entry name" value="PRK07328.1"/>
    <property type="match status" value="1"/>
</dbReference>
<dbReference type="Gene3D" id="3.20.20.140">
    <property type="entry name" value="Metal-dependent hydrolases"/>
    <property type="match status" value="1"/>
</dbReference>
<keyword evidence="4 8" id="KW-0028">Amino-acid biosynthesis</keyword>
<comment type="caution">
    <text evidence="10">The sequence shown here is derived from an EMBL/GenBank/DDBJ whole genome shotgun (WGS) entry which is preliminary data.</text>
</comment>
<dbReference type="GO" id="GO:0004401">
    <property type="term" value="F:histidinol-phosphatase activity"/>
    <property type="evidence" value="ECO:0007669"/>
    <property type="project" value="UniProtKB-UniRule"/>
</dbReference>
<evidence type="ECO:0000256" key="1">
    <source>
        <dbReference type="ARBA" id="ARBA00004970"/>
    </source>
</evidence>
<evidence type="ECO:0000256" key="7">
    <source>
        <dbReference type="ARBA" id="ARBA00049158"/>
    </source>
</evidence>
<dbReference type="EC" id="3.1.3.15" evidence="3 8"/>
<evidence type="ECO:0000256" key="6">
    <source>
        <dbReference type="ARBA" id="ARBA00023102"/>
    </source>
</evidence>
<dbReference type="PANTHER" id="PTHR21039">
    <property type="entry name" value="HISTIDINOL PHOSPHATASE-RELATED"/>
    <property type="match status" value="1"/>
</dbReference>
<protein>
    <recommendedName>
        <fullName evidence="3 8">Histidinol-phosphatase</fullName>
        <shortName evidence="8">HolPase</shortName>
        <ecNumber evidence="3 8">3.1.3.15</ecNumber>
    </recommendedName>
</protein>
<proteinExistence type="inferred from homology"/>
<dbReference type="NCBIfam" id="TIGR01856">
    <property type="entry name" value="hisJ_fam"/>
    <property type="match status" value="1"/>
</dbReference>
<keyword evidence="5 8" id="KW-0378">Hydrolase</keyword>
<evidence type="ECO:0000256" key="3">
    <source>
        <dbReference type="ARBA" id="ARBA00013085"/>
    </source>
</evidence>
<dbReference type="GO" id="GO:0000105">
    <property type="term" value="P:L-histidine biosynthetic process"/>
    <property type="evidence" value="ECO:0007669"/>
    <property type="project" value="UniProtKB-UniRule"/>
</dbReference>
<dbReference type="InterPro" id="IPR016195">
    <property type="entry name" value="Pol/histidinol_Pase-like"/>
</dbReference>
<evidence type="ECO:0000313" key="11">
    <source>
        <dbReference type="Proteomes" id="UP000620156"/>
    </source>
</evidence>
<comment type="catalytic activity">
    <reaction evidence="7 8">
        <text>L-histidinol phosphate + H2O = L-histidinol + phosphate</text>
        <dbReference type="Rhea" id="RHEA:14465"/>
        <dbReference type="ChEBI" id="CHEBI:15377"/>
        <dbReference type="ChEBI" id="CHEBI:43474"/>
        <dbReference type="ChEBI" id="CHEBI:57699"/>
        <dbReference type="ChEBI" id="CHEBI:57980"/>
        <dbReference type="EC" id="3.1.3.15"/>
    </reaction>
</comment>
<dbReference type="CDD" id="cd12110">
    <property type="entry name" value="PHP_HisPPase_Hisj_like"/>
    <property type="match status" value="1"/>
</dbReference>
<keyword evidence="11" id="KW-1185">Reference proteome</keyword>
<dbReference type="EMBL" id="BMQK01000010">
    <property type="protein sequence ID" value="GGQ68999.1"/>
    <property type="molecule type" value="Genomic_DNA"/>
</dbReference>
<dbReference type="GO" id="GO:0005737">
    <property type="term" value="C:cytoplasm"/>
    <property type="evidence" value="ECO:0007669"/>
    <property type="project" value="TreeGrafter"/>
</dbReference>
<evidence type="ECO:0000313" key="10">
    <source>
        <dbReference type="EMBL" id="GGQ68999.1"/>
    </source>
</evidence>
<accession>A0A918BIB2</accession>
<dbReference type="Proteomes" id="UP000620156">
    <property type="component" value="Unassembled WGS sequence"/>
</dbReference>
<evidence type="ECO:0000259" key="9">
    <source>
        <dbReference type="Pfam" id="PF02811"/>
    </source>
</evidence>
<keyword evidence="6 8" id="KW-0368">Histidine biosynthesis</keyword>
<dbReference type="SUPFAM" id="SSF89550">
    <property type="entry name" value="PHP domain-like"/>
    <property type="match status" value="1"/>
</dbReference>
<evidence type="ECO:0000256" key="5">
    <source>
        <dbReference type="ARBA" id="ARBA00022801"/>
    </source>
</evidence>
<gene>
    <name evidence="10" type="primary">hisK</name>
    <name evidence="10" type="ORF">GCM10010145_43420</name>
</gene>
<dbReference type="Pfam" id="PF02811">
    <property type="entry name" value="PHP"/>
    <property type="match status" value="1"/>
</dbReference>
<evidence type="ECO:0000256" key="4">
    <source>
        <dbReference type="ARBA" id="ARBA00022605"/>
    </source>
</evidence>
<comment type="similarity">
    <text evidence="2 8">Belongs to the PHP hydrolase family. HisK subfamily.</text>
</comment>
<organism evidence="10 11">
    <name type="scientific">Streptomyces ruber</name>
    <dbReference type="NCBI Taxonomy" id="83378"/>
    <lineage>
        <taxon>Bacteria</taxon>
        <taxon>Bacillati</taxon>
        <taxon>Actinomycetota</taxon>
        <taxon>Actinomycetes</taxon>
        <taxon>Kitasatosporales</taxon>
        <taxon>Streptomycetaceae</taxon>
        <taxon>Streptomyces</taxon>
    </lineage>
</organism>
<dbReference type="AlphaFoldDB" id="A0A918BIB2"/>
<evidence type="ECO:0000256" key="2">
    <source>
        <dbReference type="ARBA" id="ARBA00009152"/>
    </source>
</evidence>
<dbReference type="InterPro" id="IPR010140">
    <property type="entry name" value="Histidinol_P_phosphatase_HisJ"/>
</dbReference>
<comment type="pathway">
    <text evidence="1 8">Amino-acid biosynthesis; L-histidine biosynthesis; L-histidine from 5-phospho-alpha-D-ribose 1-diphosphate: step 8/9.</text>
</comment>